<feature type="region of interest" description="Disordered" evidence="1">
    <location>
        <begin position="381"/>
        <end position="440"/>
    </location>
</feature>
<evidence type="ECO:0000256" key="1">
    <source>
        <dbReference type="SAM" id="MobiDB-lite"/>
    </source>
</evidence>
<keyword evidence="2" id="KW-0472">Membrane</keyword>
<evidence type="ECO:0000313" key="3">
    <source>
        <dbReference type="EMBL" id="CEM42614.1"/>
    </source>
</evidence>
<feature type="region of interest" description="Disordered" evidence="1">
    <location>
        <begin position="282"/>
        <end position="304"/>
    </location>
</feature>
<protein>
    <submittedName>
        <fullName evidence="3">Uncharacterized protein</fullName>
    </submittedName>
</protein>
<sequence>MSDPNEENGVLSKAGCHCLSDCKYLFTENKVCLVESSCSSKRWTVWGWWDFCEVGEGGGEGSGGEGGTDLGLGGFEDPEGGGESSLFLSCRAPKYATLEANSGACRTDCECKGERTCSHTGFCTAPAPTHCKVPSWRAHELPVPCLDDCDCNGARQCLKGLCVGDATISATEPEPLKGSVEAGRPYRGPVEFWGDGTSVQRILQQQDTGTQGGGGGAPENSPNGSPPESPPKGGAGGEGTDHVESTLVVVLSLAIGLGVLILLLLIATWCYRRIRRKEQQRKEAEEEREAEFATEIPARTRSTFHSDVDIDAIPDMSHLSLSPSHPSHHHGSPGASGGGRDTSGPSPAAGSGASGLTPPRSSAVAAAAGGGVSGRHLAFKTEPEHMTEIPLTPITILGGGDERGGGGDSRPSAGSRSVKSDGTPHGLSHRSPKRVMQDKV</sequence>
<feature type="region of interest" description="Disordered" evidence="1">
    <location>
        <begin position="316"/>
        <end position="369"/>
    </location>
</feature>
<feature type="compositionally biased region" description="Low complexity" evidence="1">
    <location>
        <begin position="343"/>
        <end position="367"/>
    </location>
</feature>
<dbReference type="AlphaFoldDB" id="A0A0G4HEV8"/>
<gene>
    <name evidence="3" type="ORF">Cvel_6602</name>
</gene>
<reference evidence="3" key="1">
    <citation type="submission" date="2014-11" db="EMBL/GenBank/DDBJ databases">
        <authorList>
            <person name="Otto D Thomas"/>
            <person name="Naeem Raeece"/>
        </authorList>
    </citation>
    <scope>NUCLEOTIDE SEQUENCE</scope>
</reference>
<dbReference type="EMBL" id="CDMZ01002493">
    <property type="protein sequence ID" value="CEM42614.1"/>
    <property type="molecule type" value="Genomic_DNA"/>
</dbReference>
<name>A0A0G4HEV8_9ALVE</name>
<accession>A0A0G4HEV8</accession>
<evidence type="ECO:0000256" key="2">
    <source>
        <dbReference type="SAM" id="Phobius"/>
    </source>
</evidence>
<organism evidence="3">
    <name type="scientific">Chromera velia CCMP2878</name>
    <dbReference type="NCBI Taxonomy" id="1169474"/>
    <lineage>
        <taxon>Eukaryota</taxon>
        <taxon>Sar</taxon>
        <taxon>Alveolata</taxon>
        <taxon>Colpodellida</taxon>
        <taxon>Chromeraceae</taxon>
        <taxon>Chromera</taxon>
    </lineage>
</organism>
<dbReference type="VEuPathDB" id="CryptoDB:Cvel_6602"/>
<keyword evidence="2" id="KW-1133">Transmembrane helix</keyword>
<proteinExistence type="predicted"/>
<feature type="region of interest" description="Disordered" evidence="1">
    <location>
        <begin position="207"/>
        <end position="240"/>
    </location>
</feature>
<keyword evidence="2" id="KW-0812">Transmembrane</keyword>
<feature type="transmembrane region" description="Helical" evidence="2">
    <location>
        <begin position="247"/>
        <end position="271"/>
    </location>
</feature>